<keyword evidence="3 4" id="KW-0408">Iron</keyword>
<evidence type="ECO:0000256" key="4">
    <source>
        <dbReference type="PROSITE-ProRule" id="PRU00433"/>
    </source>
</evidence>
<dbReference type="Pfam" id="PF00034">
    <property type="entry name" value="Cytochrom_C"/>
    <property type="match status" value="1"/>
</dbReference>
<comment type="caution">
    <text evidence="6">The sequence shown here is derived from an EMBL/GenBank/DDBJ whole genome shotgun (WGS) entry which is preliminary data.</text>
</comment>
<evidence type="ECO:0000259" key="5">
    <source>
        <dbReference type="PROSITE" id="PS51007"/>
    </source>
</evidence>
<evidence type="ECO:0000256" key="1">
    <source>
        <dbReference type="ARBA" id="ARBA00022617"/>
    </source>
</evidence>
<dbReference type="PROSITE" id="PS51007">
    <property type="entry name" value="CYTC"/>
    <property type="match status" value="1"/>
</dbReference>
<dbReference type="RefSeq" id="WP_263740184.1">
    <property type="nucleotide sequence ID" value="NZ_JAOWKZ010000003.1"/>
</dbReference>
<proteinExistence type="predicted"/>
<dbReference type="InterPro" id="IPR009056">
    <property type="entry name" value="Cyt_c-like_dom"/>
</dbReference>
<dbReference type="EMBL" id="JAOWKZ010000003">
    <property type="protein sequence ID" value="MCV2872961.1"/>
    <property type="molecule type" value="Genomic_DNA"/>
</dbReference>
<dbReference type="Proteomes" id="UP001652564">
    <property type="component" value="Unassembled WGS sequence"/>
</dbReference>
<name>A0ABT2ZP79_9RHOB</name>
<evidence type="ECO:0000313" key="6">
    <source>
        <dbReference type="EMBL" id="MCV2872961.1"/>
    </source>
</evidence>
<keyword evidence="1 4" id="KW-0349">Heme</keyword>
<evidence type="ECO:0000256" key="3">
    <source>
        <dbReference type="ARBA" id="ARBA00023004"/>
    </source>
</evidence>
<organism evidence="6 7">
    <name type="scientific">Albidovulum litorale</name>
    <dbReference type="NCBI Taxonomy" id="2984134"/>
    <lineage>
        <taxon>Bacteria</taxon>
        <taxon>Pseudomonadati</taxon>
        <taxon>Pseudomonadota</taxon>
        <taxon>Alphaproteobacteria</taxon>
        <taxon>Rhodobacterales</taxon>
        <taxon>Paracoccaceae</taxon>
        <taxon>Albidovulum</taxon>
    </lineage>
</organism>
<dbReference type="Gene3D" id="1.10.760.10">
    <property type="entry name" value="Cytochrome c-like domain"/>
    <property type="match status" value="1"/>
</dbReference>
<evidence type="ECO:0000256" key="2">
    <source>
        <dbReference type="ARBA" id="ARBA00022723"/>
    </source>
</evidence>
<keyword evidence="2 4" id="KW-0479">Metal-binding</keyword>
<evidence type="ECO:0000313" key="7">
    <source>
        <dbReference type="Proteomes" id="UP001652564"/>
    </source>
</evidence>
<protein>
    <submittedName>
        <fullName evidence="6">Cytochrome c</fullName>
    </submittedName>
</protein>
<reference evidence="6 7" key="1">
    <citation type="submission" date="2022-10" db="EMBL/GenBank/DDBJ databases">
        <title>Defluviimonas sp. nov., isolated from ocean surface sediments.</title>
        <authorList>
            <person name="He W."/>
            <person name="Wang L."/>
            <person name="Zhang D.-F."/>
        </authorList>
    </citation>
    <scope>NUCLEOTIDE SEQUENCE [LARGE SCALE GENOMIC DNA]</scope>
    <source>
        <strain evidence="6 7">WL0050</strain>
    </source>
</reference>
<dbReference type="SUPFAM" id="SSF46626">
    <property type="entry name" value="Cytochrome c"/>
    <property type="match status" value="1"/>
</dbReference>
<feature type="domain" description="Cytochrome c" evidence="5">
    <location>
        <begin position="58"/>
        <end position="144"/>
    </location>
</feature>
<sequence length="150" mass="15617">MNKIVLAAIALSALLVAGYVAIPLGQKSSPDAQATATRPSSAPVGAPMVEVKTVELSGDEVLGETAFNAKCAECHGETGAGRNGMAPPLIHKIYEPGHHGDQSFLIATQIGVRAHHWPFGDMPPIDGLTVSDVANIVAYIRALQRANGIE</sequence>
<dbReference type="InterPro" id="IPR036909">
    <property type="entry name" value="Cyt_c-like_dom_sf"/>
</dbReference>
<gene>
    <name evidence="6" type="ORF">OEZ71_11710</name>
</gene>
<keyword evidence="7" id="KW-1185">Reference proteome</keyword>
<accession>A0ABT2ZP79</accession>